<evidence type="ECO:0000256" key="5">
    <source>
        <dbReference type="SAM" id="MobiDB-lite"/>
    </source>
</evidence>
<dbReference type="GO" id="GO:0003723">
    <property type="term" value="F:RNA binding"/>
    <property type="evidence" value="ECO:0007669"/>
    <property type="project" value="UniProtKB-UniRule"/>
</dbReference>
<keyword evidence="1 4" id="KW-0547">Nucleotide-binding</keyword>
<evidence type="ECO:0000256" key="2">
    <source>
        <dbReference type="ARBA" id="ARBA00022801"/>
    </source>
</evidence>
<dbReference type="GO" id="GO:0005524">
    <property type="term" value="F:ATP binding"/>
    <property type="evidence" value="ECO:0007669"/>
    <property type="project" value="UniProtKB-UniRule"/>
</dbReference>
<dbReference type="EMBL" id="BRYA01000028">
    <property type="protein sequence ID" value="GMI33309.1"/>
    <property type="molecule type" value="Genomic_DNA"/>
</dbReference>
<keyword evidence="8" id="KW-1185">Reference proteome</keyword>
<dbReference type="InterPro" id="IPR014001">
    <property type="entry name" value="Helicase_ATP-bd"/>
</dbReference>
<feature type="compositionally biased region" description="Low complexity" evidence="5">
    <location>
        <begin position="69"/>
        <end position="94"/>
    </location>
</feature>
<dbReference type="InterPro" id="IPR011545">
    <property type="entry name" value="DEAD/DEAH_box_helicase_dom"/>
</dbReference>
<dbReference type="Pfam" id="PF00270">
    <property type="entry name" value="DEAD"/>
    <property type="match status" value="1"/>
</dbReference>
<dbReference type="Gene3D" id="3.40.50.300">
    <property type="entry name" value="P-loop containing nucleotide triphosphate hydrolases"/>
    <property type="match status" value="2"/>
</dbReference>
<accession>A0A9W7G5Z1</accession>
<reference evidence="8" key="1">
    <citation type="journal article" date="2023" name="Commun. Biol.">
        <title>Genome analysis of Parmales, the sister group of diatoms, reveals the evolutionary specialization of diatoms from phago-mixotrophs to photoautotrophs.</title>
        <authorList>
            <person name="Ban H."/>
            <person name="Sato S."/>
            <person name="Yoshikawa S."/>
            <person name="Yamada K."/>
            <person name="Nakamura Y."/>
            <person name="Ichinomiya M."/>
            <person name="Sato N."/>
            <person name="Blanc-Mathieu R."/>
            <person name="Endo H."/>
            <person name="Kuwata A."/>
            <person name="Ogata H."/>
        </authorList>
    </citation>
    <scope>NUCLEOTIDE SEQUENCE [LARGE SCALE GENOMIC DNA]</scope>
</reference>
<comment type="catalytic activity">
    <reaction evidence="4">
        <text>ATP + H2O = ADP + phosphate + H(+)</text>
        <dbReference type="Rhea" id="RHEA:13065"/>
        <dbReference type="ChEBI" id="CHEBI:15377"/>
        <dbReference type="ChEBI" id="CHEBI:15378"/>
        <dbReference type="ChEBI" id="CHEBI:30616"/>
        <dbReference type="ChEBI" id="CHEBI:43474"/>
        <dbReference type="ChEBI" id="CHEBI:456216"/>
        <dbReference type="EC" id="3.6.4.13"/>
    </reaction>
</comment>
<dbReference type="AlphaFoldDB" id="A0A9W7G5Z1"/>
<comment type="domain">
    <text evidence="4">The Q motif is unique to and characteristic of the DEAD box family of RNA helicases and controls ATP binding and hydrolysis.</text>
</comment>
<keyword evidence="2 4" id="KW-0378">Hydrolase</keyword>
<evidence type="ECO:0000313" key="7">
    <source>
        <dbReference type="EMBL" id="GMI33309.1"/>
    </source>
</evidence>
<gene>
    <name evidence="7" type="ORF">TrCOL_g2083</name>
</gene>
<dbReference type="SMART" id="SM00487">
    <property type="entry name" value="DEXDc"/>
    <property type="match status" value="1"/>
</dbReference>
<name>A0A9W7G5Z1_9STRA</name>
<evidence type="ECO:0000259" key="6">
    <source>
        <dbReference type="PROSITE" id="PS51192"/>
    </source>
</evidence>
<feature type="domain" description="Helicase ATP-binding" evidence="6">
    <location>
        <begin position="133"/>
        <end position="371"/>
    </location>
</feature>
<feature type="region of interest" description="Disordered" evidence="5">
    <location>
        <begin position="37"/>
        <end position="99"/>
    </location>
</feature>
<dbReference type="InterPro" id="IPR027417">
    <property type="entry name" value="P-loop_NTPase"/>
</dbReference>
<dbReference type="SUPFAM" id="SSF52540">
    <property type="entry name" value="P-loop containing nucleoside triphosphate hydrolases"/>
    <property type="match status" value="2"/>
</dbReference>
<comment type="function">
    <text evidence="4">RNA helicase.</text>
</comment>
<dbReference type="PROSITE" id="PS51192">
    <property type="entry name" value="HELICASE_ATP_BIND_1"/>
    <property type="match status" value="1"/>
</dbReference>
<dbReference type="OrthoDB" id="44251at2759"/>
<evidence type="ECO:0000256" key="3">
    <source>
        <dbReference type="ARBA" id="ARBA00022840"/>
    </source>
</evidence>
<feature type="region of interest" description="Disordered" evidence="5">
    <location>
        <begin position="1"/>
        <end position="24"/>
    </location>
</feature>
<evidence type="ECO:0000256" key="4">
    <source>
        <dbReference type="RuleBase" id="RU365068"/>
    </source>
</evidence>
<proteinExistence type="inferred from homology"/>
<evidence type="ECO:0000313" key="8">
    <source>
        <dbReference type="Proteomes" id="UP001165065"/>
    </source>
</evidence>
<keyword evidence="4" id="KW-0694">RNA-binding</keyword>
<feature type="compositionally biased region" description="Basic and acidic residues" evidence="5">
    <location>
        <begin position="1"/>
        <end position="11"/>
    </location>
</feature>
<comment type="caution">
    <text evidence="7">The sequence shown here is derived from an EMBL/GenBank/DDBJ whole genome shotgun (WGS) entry which is preliminary data.</text>
</comment>
<keyword evidence="4" id="KW-0347">Helicase</keyword>
<keyword evidence="3 4" id="KW-0067">ATP-binding</keyword>
<dbReference type="GO" id="GO:0016787">
    <property type="term" value="F:hydrolase activity"/>
    <property type="evidence" value="ECO:0007669"/>
    <property type="project" value="UniProtKB-KW"/>
</dbReference>
<dbReference type="EC" id="3.6.4.13" evidence="4"/>
<protein>
    <recommendedName>
        <fullName evidence="4">ATP-dependent RNA helicase</fullName>
        <ecNumber evidence="4">3.6.4.13</ecNumber>
    </recommendedName>
</protein>
<organism evidence="7 8">
    <name type="scientific">Triparma columacea</name>
    <dbReference type="NCBI Taxonomy" id="722753"/>
    <lineage>
        <taxon>Eukaryota</taxon>
        <taxon>Sar</taxon>
        <taxon>Stramenopiles</taxon>
        <taxon>Ochrophyta</taxon>
        <taxon>Bolidophyceae</taxon>
        <taxon>Parmales</taxon>
        <taxon>Triparmaceae</taxon>
        <taxon>Triparma</taxon>
    </lineage>
</organism>
<evidence type="ECO:0000256" key="1">
    <source>
        <dbReference type="ARBA" id="ARBA00022741"/>
    </source>
</evidence>
<comment type="similarity">
    <text evidence="4">Belongs to the DEAD box helicase family.</text>
</comment>
<dbReference type="GO" id="GO:0003724">
    <property type="term" value="F:RNA helicase activity"/>
    <property type="evidence" value="ECO:0007669"/>
    <property type="project" value="UniProtKB-EC"/>
</dbReference>
<sequence>MSNDALKEELTNRGITAKGGKKKLAKLLRDDILAEAASKGKEGEEGESSAAPVSNNPPTEPTKAPTEQTTSTPTSTSTSSSSSSSSTPSTTTTTDNSISRLPPALQTYFTETLKSSTLTPIQSNLLSPNLLSPSTVSTSPPFIIHSSTGSGKTLAYIIPLLTYLNLYSPPSVIQKVKQAQNACIITPTTELAYQVSAVLTSVIKSSGYVRGVDLKVAVVSPPQNLHLLSTSVKSLTSPEDASPSEERTSTIYIGSAKAIHKSLTRGGGDGGISPTPPPLVERFYASVGFLVVDEIDRLLLEKKRRQSGKNKGGKEFKGREGGHRHEKSAALISANIARARAGRVVVVGASATVGRNVRREFCRVLGLNYMDPVVVRGDGFDVPGGKLLENHPQLGVGENLKEEEEEEDGEGRKVFIPDTVEHYFVQVEGGGGKALAAAAELTRELGKTKSRRTLIVLSKECGLNVKDSLGALTFLGAEPKPVQLQEAAAGRGGGGETDNLCCVTGEDMVRGLDLDLTNVLVVGKARSVDSYTHIAGRVGRAGRKGTVISIVGYGEEGKLESWRKMLGIQFIPVEIDEVGGC</sequence>
<dbReference type="PANTHER" id="PTHR24031">
    <property type="entry name" value="RNA HELICASE"/>
    <property type="match status" value="1"/>
</dbReference>
<dbReference type="Proteomes" id="UP001165065">
    <property type="component" value="Unassembled WGS sequence"/>
</dbReference>